<evidence type="ECO:0000256" key="1">
    <source>
        <dbReference type="ARBA" id="ARBA00022801"/>
    </source>
</evidence>
<dbReference type="InterPro" id="IPR051540">
    <property type="entry name" value="S-2-haloacid_dehalogenase"/>
</dbReference>
<dbReference type="InterPro" id="IPR036412">
    <property type="entry name" value="HAD-like_sf"/>
</dbReference>
<dbReference type="PANTHER" id="PTHR43316">
    <property type="entry name" value="HYDROLASE, HALOACID DELAHOGENASE-RELATED"/>
    <property type="match status" value="1"/>
</dbReference>
<dbReference type="PANTHER" id="PTHR43316:SF9">
    <property type="entry name" value="ACID DEHALOGENASE, PUTATIVE (AFU_ORTHOLOGUE AFUA_6G14460)-RELATED"/>
    <property type="match status" value="1"/>
</dbReference>
<dbReference type="Gene3D" id="1.10.150.750">
    <property type="match status" value="1"/>
</dbReference>
<dbReference type="AlphaFoldDB" id="A0AAE0J2G2"/>
<dbReference type="Gene3D" id="3.40.50.1000">
    <property type="entry name" value="HAD superfamily/HAD-like"/>
    <property type="match status" value="1"/>
</dbReference>
<dbReference type="Proteomes" id="UP001286456">
    <property type="component" value="Unassembled WGS sequence"/>
</dbReference>
<accession>A0AAE0J2G2</accession>
<dbReference type="EMBL" id="JAUEPO010000001">
    <property type="protein sequence ID" value="KAK3335305.1"/>
    <property type="molecule type" value="Genomic_DNA"/>
</dbReference>
<proteinExistence type="predicted"/>
<evidence type="ECO:0000313" key="3">
    <source>
        <dbReference type="Proteomes" id="UP001286456"/>
    </source>
</evidence>
<dbReference type="GO" id="GO:0016791">
    <property type="term" value="F:phosphatase activity"/>
    <property type="evidence" value="ECO:0007669"/>
    <property type="project" value="UniProtKB-ARBA"/>
</dbReference>
<keyword evidence="1" id="KW-0378">Hydrolase</keyword>
<name>A0AAE0J2G2_9PEZI</name>
<comment type="caution">
    <text evidence="2">The sequence shown here is derived from an EMBL/GenBank/DDBJ whole genome shotgun (WGS) entry which is preliminary data.</text>
</comment>
<sequence>MASHPDLTTFKALSFDCYGTLIDWDTGLITDLQPILSLLPPSHEWSRIPLRAVARFNHLSDQLEVSNPTQLYSANLSESFTLLAQEAGIPLSSLPADAASNIGTGPGRWSAFPDTVAGLQILKKHYKLIILSNVSNDNIARTQAGPLRDVPFDAVYTAQDIGSYKPAHANFRYLFAHAKEDLGVDFEKGELLHAAHSLKADHVPAKEIGLRSVWIARGGDKEGYEGSGGDLKALSEAGKVSFEWKFDTIGDFAAEVARQFAAKGARGE</sequence>
<protein>
    <submittedName>
        <fullName evidence="2">HAD-like domain-containing protein</fullName>
    </submittedName>
</protein>
<gene>
    <name evidence="2" type="ORF">B0T19DRAFT_4472</name>
</gene>
<reference evidence="2" key="2">
    <citation type="submission" date="2023-06" db="EMBL/GenBank/DDBJ databases">
        <authorList>
            <consortium name="Lawrence Berkeley National Laboratory"/>
            <person name="Haridas S."/>
            <person name="Hensen N."/>
            <person name="Bonometti L."/>
            <person name="Westerberg I."/>
            <person name="Brannstrom I.O."/>
            <person name="Guillou S."/>
            <person name="Cros-Aarteil S."/>
            <person name="Calhoun S."/>
            <person name="Kuo A."/>
            <person name="Mondo S."/>
            <person name="Pangilinan J."/>
            <person name="Riley R."/>
            <person name="Labutti K."/>
            <person name="Andreopoulos B."/>
            <person name="Lipzen A."/>
            <person name="Chen C."/>
            <person name="Yanf M."/>
            <person name="Daum C."/>
            <person name="Ng V."/>
            <person name="Clum A."/>
            <person name="Steindorff A."/>
            <person name="Ohm R."/>
            <person name="Martin F."/>
            <person name="Silar P."/>
            <person name="Natvig D."/>
            <person name="Lalanne C."/>
            <person name="Gautier V."/>
            <person name="Ament-Velasquez S.L."/>
            <person name="Kruys A."/>
            <person name="Hutchinson M.I."/>
            <person name="Powell A.J."/>
            <person name="Barry K."/>
            <person name="Miller A.N."/>
            <person name="Grigoriev I.V."/>
            <person name="Debuchy R."/>
            <person name="Gladieux P."/>
            <person name="Thoren M.H."/>
            <person name="Johannesson H."/>
        </authorList>
    </citation>
    <scope>NUCLEOTIDE SEQUENCE</scope>
    <source>
        <strain evidence="2">SMH4131-1</strain>
    </source>
</reference>
<reference evidence="2" key="1">
    <citation type="journal article" date="2023" name="Mol. Phylogenet. Evol.">
        <title>Genome-scale phylogeny and comparative genomics of the fungal order Sordariales.</title>
        <authorList>
            <person name="Hensen N."/>
            <person name="Bonometti L."/>
            <person name="Westerberg I."/>
            <person name="Brannstrom I.O."/>
            <person name="Guillou S."/>
            <person name="Cros-Aarteil S."/>
            <person name="Calhoun S."/>
            <person name="Haridas S."/>
            <person name="Kuo A."/>
            <person name="Mondo S."/>
            <person name="Pangilinan J."/>
            <person name="Riley R."/>
            <person name="LaButti K."/>
            <person name="Andreopoulos B."/>
            <person name="Lipzen A."/>
            <person name="Chen C."/>
            <person name="Yan M."/>
            <person name="Daum C."/>
            <person name="Ng V."/>
            <person name="Clum A."/>
            <person name="Steindorff A."/>
            <person name="Ohm R.A."/>
            <person name="Martin F."/>
            <person name="Silar P."/>
            <person name="Natvig D.O."/>
            <person name="Lalanne C."/>
            <person name="Gautier V."/>
            <person name="Ament-Velasquez S.L."/>
            <person name="Kruys A."/>
            <person name="Hutchinson M.I."/>
            <person name="Powell A.J."/>
            <person name="Barry K."/>
            <person name="Miller A.N."/>
            <person name="Grigoriev I.V."/>
            <person name="Debuchy R."/>
            <person name="Gladieux P."/>
            <person name="Hiltunen Thoren M."/>
            <person name="Johannesson H."/>
        </authorList>
    </citation>
    <scope>NUCLEOTIDE SEQUENCE</scope>
    <source>
        <strain evidence="2">SMH4131-1</strain>
    </source>
</reference>
<dbReference type="PRINTS" id="PR00413">
    <property type="entry name" value="HADHALOGNASE"/>
</dbReference>
<keyword evidence="3" id="KW-1185">Reference proteome</keyword>
<evidence type="ECO:0000313" key="2">
    <source>
        <dbReference type="EMBL" id="KAK3335305.1"/>
    </source>
</evidence>
<dbReference type="InterPro" id="IPR006439">
    <property type="entry name" value="HAD-SF_hydro_IA"/>
</dbReference>
<organism evidence="2 3">
    <name type="scientific">Cercophora scortea</name>
    <dbReference type="NCBI Taxonomy" id="314031"/>
    <lineage>
        <taxon>Eukaryota</taxon>
        <taxon>Fungi</taxon>
        <taxon>Dikarya</taxon>
        <taxon>Ascomycota</taxon>
        <taxon>Pezizomycotina</taxon>
        <taxon>Sordariomycetes</taxon>
        <taxon>Sordariomycetidae</taxon>
        <taxon>Sordariales</taxon>
        <taxon>Lasiosphaeriaceae</taxon>
        <taxon>Cercophora</taxon>
    </lineage>
</organism>
<dbReference type="InterPro" id="IPR023214">
    <property type="entry name" value="HAD_sf"/>
</dbReference>
<dbReference type="SUPFAM" id="SSF56784">
    <property type="entry name" value="HAD-like"/>
    <property type="match status" value="1"/>
</dbReference>